<keyword evidence="3" id="KW-0862">Zinc</keyword>
<sequence length="310" mass="34291">MLDDMLPDRRLLLVHAHPDDESSQSAATMARYLAEGAQVTLVTCTLGELGEILVPDWAHYSPRELGEHRQAEIAEAMAIVGVTDHVFLGGAGRYHDSGMVTTPDGRAGVPDDMPANAFWRADLLEAADHLVEVIRTRRPQVAVTYDPHGNYGHPDHIQAHRVLMYAVQLAATPSHRPDLGAPWQVQRVLWNTHNTSRWAEAYAIARERGLQLWEEADHDHGDDSAGRMFGPDPDQIVAVVELQPYLDICRRALFTHRSQVNAEDPFWQFFSIMQELPGSGEAYLLGAGQPFPAGDGPATDLFEGLTPDGR</sequence>
<dbReference type="Gene3D" id="3.40.50.10320">
    <property type="entry name" value="LmbE-like"/>
    <property type="match status" value="1"/>
</dbReference>
<evidence type="ECO:0000256" key="1">
    <source>
        <dbReference type="ARBA" id="ARBA00022723"/>
    </source>
</evidence>
<protein>
    <recommendedName>
        <fullName evidence="4">N-acetyl-1-D-myo-inositol-2-amino-2-deoxy-alpha-D-glucopyranoside deacetylase</fullName>
        <ecNumber evidence="4">3.5.1.103</ecNumber>
    </recommendedName>
</protein>
<keyword evidence="2" id="KW-0378">Hydrolase</keyword>
<evidence type="ECO:0000256" key="3">
    <source>
        <dbReference type="ARBA" id="ARBA00022833"/>
    </source>
</evidence>
<dbReference type="InterPro" id="IPR017810">
    <property type="entry name" value="Mycothiol_biosynthesis_MshB"/>
</dbReference>
<dbReference type="InterPro" id="IPR024078">
    <property type="entry name" value="LmbE-like_dom_sf"/>
</dbReference>
<name>A0ABP9F8C1_9ACTN</name>
<dbReference type="EMBL" id="BAABLV010000017">
    <property type="protein sequence ID" value="GAA4895036.1"/>
    <property type="molecule type" value="Genomic_DNA"/>
</dbReference>
<evidence type="ECO:0000256" key="2">
    <source>
        <dbReference type="ARBA" id="ARBA00022801"/>
    </source>
</evidence>
<dbReference type="PANTHER" id="PTHR12993:SF26">
    <property type="entry name" value="1D-MYO-INOSITOL 2-ACETAMIDO-2-DEOXY-ALPHA-D-GLUCOPYRANOSIDE DEACETYLASE"/>
    <property type="match status" value="1"/>
</dbReference>
<reference evidence="6" key="1">
    <citation type="journal article" date="2019" name="Int. J. Syst. Evol. Microbiol.">
        <title>The Global Catalogue of Microorganisms (GCM) 10K type strain sequencing project: providing services to taxonomists for standard genome sequencing and annotation.</title>
        <authorList>
            <consortium name="The Broad Institute Genomics Platform"/>
            <consortium name="The Broad Institute Genome Sequencing Center for Infectious Disease"/>
            <person name="Wu L."/>
            <person name="Ma J."/>
        </authorList>
    </citation>
    <scope>NUCLEOTIDE SEQUENCE [LARGE SCALE GENOMIC DNA]</scope>
    <source>
        <strain evidence="6">JCM 19125</strain>
    </source>
</reference>
<proteinExistence type="predicted"/>
<dbReference type="SUPFAM" id="SSF102588">
    <property type="entry name" value="LmbE-like"/>
    <property type="match status" value="1"/>
</dbReference>
<gene>
    <name evidence="5" type="primary">mshB</name>
    <name evidence="5" type="ORF">GCM10025789_10580</name>
</gene>
<dbReference type="Proteomes" id="UP001501521">
    <property type="component" value="Unassembled WGS sequence"/>
</dbReference>
<evidence type="ECO:0000313" key="6">
    <source>
        <dbReference type="Proteomes" id="UP001501521"/>
    </source>
</evidence>
<dbReference type="Pfam" id="PF02585">
    <property type="entry name" value="PIG-L"/>
    <property type="match status" value="1"/>
</dbReference>
<comment type="caution">
    <text evidence="5">The sequence shown here is derived from an EMBL/GenBank/DDBJ whole genome shotgun (WGS) entry which is preliminary data.</text>
</comment>
<organism evidence="5 6">
    <name type="scientific">Tessaracoccus lubricantis</name>
    <dbReference type="NCBI Taxonomy" id="545543"/>
    <lineage>
        <taxon>Bacteria</taxon>
        <taxon>Bacillati</taxon>
        <taxon>Actinomycetota</taxon>
        <taxon>Actinomycetes</taxon>
        <taxon>Propionibacteriales</taxon>
        <taxon>Propionibacteriaceae</taxon>
        <taxon>Tessaracoccus</taxon>
    </lineage>
</organism>
<accession>A0ABP9F8C1</accession>
<dbReference type="NCBIfam" id="TIGR03445">
    <property type="entry name" value="mycothiol_MshB"/>
    <property type="match status" value="1"/>
</dbReference>
<keyword evidence="1" id="KW-0479">Metal-binding</keyword>
<dbReference type="PANTHER" id="PTHR12993">
    <property type="entry name" value="N-ACETYLGLUCOSAMINYL-PHOSPHATIDYLINOSITOL DE-N-ACETYLASE-RELATED"/>
    <property type="match status" value="1"/>
</dbReference>
<evidence type="ECO:0000256" key="4">
    <source>
        <dbReference type="NCBIfam" id="TIGR03445"/>
    </source>
</evidence>
<keyword evidence="6" id="KW-1185">Reference proteome</keyword>
<evidence type="ECO:0000313" key="5">
    <source>
        <dbReference type="EMBL" id="GAA4895036.1"/>
    </source>
</evidence>
<dbReference type="EC" id="3.5.1.103" evidence="4"/>
<dbReference type="InterPro" id="IPR003737">
    <property type="entry name" value="GlcNAc_PI_deacetylase-related"/>
</dbReference>